<sequence>MLKGFTENYYLWTHHGENWQYNDGEVSRSHHVMEHEQWGDYSNNVPMENQYHDSNTDFNMLPDDATFLENVQEPAYEENHDAVFQALDAGCTDRNFSTVLGLKSDEMENQF</sequence>
<keyword evidence="2" id="KW-1185">Reference proteome</keyword>
<dbReference type="Proteomes" id="UP000266723">
    <property type="component" value="Unassembled WGS sequence"/>
</dbReference>
<gene>
    <name evidence="1" type="ORF">DY000_02005337</name>
</gene>
<comment type="caution">
    <text evidence="1">The sequence shown here is derived from an EMBL/GenBank/DDBJ whole genome shotgun (WGS) entry which is preliminary data.</text>
</comment>
<name>A0ABQ7BSN2_BRACR</name>
<evidence type="ECO:0000313" key="1">
    <source>
        <dbReference type="EMBL" id="KAF3542889.1"/>
    </source>
</evidence>
<organism evidence="1 2">
    <name type="scientific">Brassica cretica</name>
    <name type="common">Mustard</name>
    <dbReference type="NCBI Taxonomy" id="69181"/>
    <lineage>
        <taxon>Eukaryota</taxon>
        <taxon>Viridiplantae</taxon>
        <taxon>Streptophyta</taxon>
        <taxon>Embryophyta</taxon>
        <taxon>Tracheophyta</taxon>
        <taxon>Spermatophyta</taxon>
        <taxon>Magnoliopsida</taxon>
        <taxon>eudicotyledons</taxon>
        <taxon>Gunneridae</taxon>
        <taxon>Pentapetalae</taxon>
        <taxon>rosids</taxon>
        <taxon>malvids</taxon>
        <taxon>Brassicales</taxon>
        <taxon>Brassicaceae</taxon>
        <taxon>Brassiceae</taxon>
        <taxon>Brassica</taxon>
    </lineage>
</organism>
<proteinExistence type="predicted"/>
<accession>A0ABQ7BSN2</accession>
<evidence type="ECO:0000313" key="2">
    <source>
        <dbReference type="Proteomes" id="UP000266723"/>
    </source>
</evidence>
<evidence type="ECO:0008006" key="3">
    <source>
        <dbReference type="Google" id="ProtNLM"/>
    </source>
</evidence>
<protein>
    <recommendedName>
        <fullName evidence="3">Transposase-associated domain-containing protein</fullName>
    </recommendedName>
</protein>
<dbReference type="EMBL" id="QGKV02000832">
    <property type="protein sequence ID" value="KAF3542889.1"/>
    <property type="molecule type" value="Genomic_DNA"/>
</dbReference>
<reference evidence="1 2" key="1">
    <citation type="journal article" date="2020" name="BMC Genomics">
        <title>Intraspecific diversification of the crop wild relative Brassica cretica Lam. using demographic model selection.</title>
        <authorList>
            <person name="Kioukis A."/>
            <person name="Michalopoulou V.A."/>
            <person name="Briers L."/>
            <person name="Pirintsos S."/>
            <person name="Studholme D.J."/>
            <person name="Pavlidis P."/>
            <person name="Sarris P.F."/>
        </authorList>
    </citation>
    <scope>NUCLEOTIDE SEQUENCE [LARGE SCALE GENOMIC DNA]</scope>
    <source>
        <strain evidence="2">cv. PFS-1207/04</strain>
    </source>
</reference>